<feature type="non-terminal residue" evidence="1">
    <location>
        <position position="1"/>
    </location>
</feature>
<dbReference type="Proteomes" id="UP000685013">
    <property type="component" value="Chromosome 2"/>
</dbReference>
<evidence type="ECO:0000313" key="1">
    <source>
        <dbReference type="EMBL" id="KAG6605832.1"/>
    </source>
</evidence>
<gene>
    <name evidence="1" type="ORF">SDJN03_03149</name>
</gene>
<dbReference type="AlphaFoldDB" id="A0AAV6P076"/>
<name>A0AAV6P076_9ROSI</name>
<evidence type="ECO:0000313" key="2">
    <source>
        <dbReference type="Proteomes" id="UP000685013"/>
    </source>
</evidence>
<organism evidence="1 2">
    <name type="scientific">Cucurbita argyrosperma subsp. sororia</name>
    <dbReference type="NCBI Taxonomy" id="37648"/>
    <lineage>
        <taxon>Eukaryota</taxon>
        <taxon>Viridiplantae</taxon>
        <taxon>Streptophyta</taxon>
        <taxon>Embryophyta</taxon>
        <taxon>Tracheophyta</taxon>
        <taxon>Spermatophyta</taxon>
        <taxon>Magnoliopsida</taxon>
        <taxon>eudicotyledons</taxon>
        <taxon>Gunneridae</taxon>
        <taxon>Pentapetalae</taxon>
        <taxon>rosids</taxon>
        <taxon>fabids</taxon>
        <taxon>Cucurbitales</taxon>
        <taxon>Cucurbitaceae</taxon>
        <taxon>Cucurbiteae</taxon>
        <taxon>Cucurbita</taxon>
    </lineage>
</organism>
<keyword evidence="2" id="KW-1185">Reference proteome</keyword>
<comment type="caution">
    <text evidence="1">The sequence shown here is derived from an EMBL/GenBank/DDBJ whole genome shotgun (WGS) entry which is preliminary data.</text>
</comment>
<accession>A0AAV6P076</accession>
<proteinExistence type="predicted"/>
<dbReference type="EMBL" id="JAGKQH010000002">
    <property type="protein sequence ID" value="KAG6605832.1"/>
    <property type="molecule type" value="Genomic_DNA"/>
</dbReference>
<reference evidence="1 2" key="1">
    <citation type="journal article" date="2021" name="Hortic Res">
        <title>The domestication of Cucurbita argyrosperma as revealed by the genome of its wild relative.</title>
        <authorList>
            <person name="Barrera-Redondo J."/>
            <person name="Sanchez-de la Vega G."/>
            <person name="Aguirre-Liguori J.A."/>
            <person name="Castellanos-Morales G."/>
            <person name="Gutierrez-Guerrero Y.T."/>
            <person name="Aguirre-Dugua X."/>
            <person name="Aguirre-Planter E."/>
            <person name="Tenaillon M.I."/>
            <person name="Lira-Saade R."/>
            <person name="Eguiarte L.E."/>
        </authorList>
    </citation>
    <scope>NUCLEOTIDE SEQUENCE [LARGE SCALE GENOMIC DNA]</scope>
    <source>
        <strain evidence="1">JBR-2021</strain>
    </source>
</reference>
<sequence length="88" mass="9700">MHRNALHDLPIASPATNFFMFSSATLFNSSLASPSLYGLSYAFLHRVPSTITTTPPTTIPHPNEFSLWVDAWSCIPILASEQFLASFV</sequence>
<protein>
    <submittedName>
        <fullName evidence="1">Uncharacterized protein</fullName>
    </submittedName>
</protein>